<accession>A0A397G3W3</accession>
<dbReference type="EMBL" id="NKHU02000403">
    <property type="protein sequence ID" value="RHZ43543.1"/>
    <property type="molecule type" value="Genomic_DNA"/>
</dbReference>
<dbReference type="STRING" id="41047.A0A397G3W3"/>
<dbReference type="RefSeq" id="XP_026609851.1">
    <property type="nucleotide sequence ID" value="XM_026754628.1"/>
</dbReference>
<protein>
    <submittedName>
        <fullName evidence="2">Uncharacterized protein</fullName>
    </submittedName>
</protein>
<gene>
    <name evidence="2" type="ORF">CDV56_101009</name>
</gene>
<evidence type="ECO:0000313" key="3">
    <source>
        <dbReference type="Proteomes" id="UP000215305"/>
    </source>
</evidence>
<organism evidence="2 3">
    <name type="scientific">Aspergillus thermomutatus</name>
    <name type="common">Neosartorya pseudofischeri</name>
    <dbReference type="NCBI Taxonomy" id="41047"/>
    <lineage>
        <taxon>Eukaryota</taxon>
        <taxon>Fungi</taxon>
        <taxon>Dikarya</taxon>
        <taxon>Ascomycota</taxon>
        <taxon>Pezizomycotina</taxon>
        <taxon>Eurotiomycetes</taxon>
        <taxon>Eurotiomycetidae</taxon>
        <taxon>Eurotiales</taxon>
        <taxon>Aspergillaceae</taxon>
        <taxon>Aspergillus</taxon>
        <taxon>Aspergillus subgen. Fumigati</taxon>
    </lineage>
</organism>
<feature type="region of interest" description="Disordered" evidence="1">
    <location>
        <begin position="1"/>
        <end position="20"/>
    </location>
</feature>
<dbReference type="GeneID" id="38122983"/>
<name>A0A397G3W3_ASPTH</name>
<proteinExistence type="predicted"/>
<reference evidence="2" key="1">
    <citation type="submission" date="2018-08" db="EMBL/GenBank/DDBJ databases">
        <title>Draft genome sequence of azole-resistant Aspergillus thermomutatus (Neosartorya pseudofischeri) strain HMR AF 39, isolated from a human nasal aspirate.</title>
        <authorList>
            <person name="Parent-Michaud M."/>
            <person name="Dufresne P.J."/>
            <person name="Fournier E."/>
            <person name="Martineau C."/>
            <person name="Moreira S."/>
            <person name="Perkins V."/>
            <person name="De Repentigny L."/>
            <person name="Dufresne S.F."/>
        </authorList>
    </citation>
    <scope>NUCLEOTIDE SEQUENCE [LARGE SCALE GENOMIC DNA]</scope>
    <source>
        <strain evidence="2">HMR AF 39</strain>
    </source>
</reference>
<evidence type="ECO:0000313" key="2">
    <source>
        <dbReference type="EMBL" id="RHZ43543.1"/>
    </source>
</evidence>
<dbReference type="AlphaFoldDB" id="A0A397G3W3"/>
<sequence>MLCRPQILSPPESARQAAQAAKRTTFFDEFYSAGPSIVADPHPPITHLTGTGEPSVTHELEELLPPLSPGLAPIELEDDHLHIDEPPLPLGHFEAAASPEPETPVLRSPRTRSERRRVVNHLNIEIRVPLPPIIRPGEDICTLARALADQLYQHHGCCHQCHEQAHTAHQEAHLIHTALADYLDHINTDGDFPDVLSSTTIATRESNLAQRVTKQRKQQVFCGIDPGQPDQLPTHLCLSADHRPDPTLEVTLDIDSVGGFVSSLAVARHGIRWYPMQVPVSDLQSGLHLNPISVQYHDLNGQAHTIRRPVHQVPHYTFGRLIGFEDISLYLLFPRLYRENQQSSRLLDQDFKQWTDDILLPIINRCHLGHLVQHYPSSFDHSRLNATARGVEMRSQRVDLVVREQLLFYFLPPEALTTVWEQILEATQRPGFHQFQDIKILIEGKNLKTLTKAHTLADLIEGFQQHWQNAVHETYLSEPFFYDIGKETCPTAVFEPSESQPQTLLWRRCCLDAYSQWIHSKQPPDAPHALQRFYPISMLEDTGSLTLETRRSSPHRQAGLFYSQFYASVKEVFTAGNIYPFTNSGLETLALDPKLRKTWQTVGGGLSHNPIALNRAYLTTKQRCHAALQGSIQKVFGLREEHRVSRTLFDQIMREFQDRGQLTTPFLRIPDSLESFYALPTSTLLRWFRWNINKFCVGFEMVYSLNDRHFMTWEHTRMMLMFLRCLLFSYSGGLLERVSGCWRDVWFRPDPTQPDGLRRCEGLGFQRNMQQSGYGWFLDKIDWEMMVFRQPAAQFIQFNNPSLQAAYHARYSQVWDVRVDFIQISQIHQWMTEFSSILTCQEYLQKYLRQLCLRAFRKDVFAQIKPLLNKESATAALAGEVPLCWPSLENALQARFRPPHIASGNRMAVKHIDVLFTWLWEWRDGRFKRKGWDNKPYRLLYQKSFEIITLIQGKDAAHEWKQSLKASFIQSHWMLPYPQNNSFMRKSKESGQVMWWSSVHRGLDLYYKELDSFEKPFPASYIKHHPIDHWGPSRPSLSHLDYTIQPEQRLLHLSDSDLYQHLTELRTQWNSRTWTPRPSGRQPSRVIFEIQERVENPFNPITGPVETWSISACSRMLQPALYKYEILQHRQQCFQRRHRHSTVPDYFSDTEPEVQVDADQQTSDEEGIEPQKTRLEEYIQRIERRMFEIICED</sequence>
<dbReference type="Proteomes" id="UP000215305">
    <property type="component" value="Unassembled WGS sequence"/>
</dbReference>
<evidence type="ECO:0000256" key="1">
    <source>
        <dbReference type="SAM" id="MobiDB-lite"/>
    </source>
</evidence>
<keyword evidence="3" id="KW-1185">Reference proteome</keyword>
<dbReference type="VEuPathDB" id="FungiDB:CDV56_101009"/>
<dbReference type="OrthoDB" id="4363340at2759"/>
<comment type="caution">
    <text evidence="2">The sequence shown here is derived from an EMBL/GenBank/DDBJ whole genome shotgun (WGS) entry which is preliminary data.</text>
</comment>